<organism evidence="1 2">
    <name type="scientific">Bacteroides fragilis</name>
    <dbReference type="NCBI Taxonomy" id="817"/>
    <lineage>
        <taxon>Bacteria</taxon>
        <taxon>Pseudomonadati</taxon>
        <taxon>Bacteroidota</taxon>
        <taxon>Bacteroidia</taxon>
        <taxon>Bacteroidales</taxon>
        <taxon>Bacteroidaceae</taxon>
        <taxon>Bacteroides</taxon>
    </lineage>
</organism>
<evidence type="ECO:0000313" key="1">
    <source>
        <dbReference type="EMBL" id="RHH05760.1"/>
    </source>
</evidence>
<comment type="caution">
    <text evidence="1">The sequence shown here is derived from an EMBL/GenBank/DDBJ whole genome shotgun (WGS) entry which is preliminary data.</text>
</comment>
<dbReference type="Proteomes" id="UP000266644">
    <property type="component" value="Unassembled WGS sequence"/>
</dbReference>
<accession>A0A396BS70</accession>
<proteinExistence type="predicted"/>
<protein>
    <submittedName>
        <fullName evidence="1">Uncharacterized protein</fullName>
    </submittedName>
</protein>
<name>A0A396BS70_BACFG</name>
<dbReference type="EMBL" id="QRJE01000050">
    <property type="protein sequence ID" value="RHH05760.1"/>
    <property type="molecule type" value="Genomic_DNA"/>
</dbReference>
<gene>
    <name evidence="1" type="ORF">DW228_22410</name>
</gene>
<dbReference type="AlphaFoldDB" id="A0A396BS70"/>
<reference evidence="1 2" key="1">
    <citation type="submission" date="2018-08" db="EMBL/GenBank/DDBJ databases">
        <title>A genome reference for cultivated species of the human gut microbiota.</title>
        <authorList>
            <person name="Zou Y."/>
            <person name="Xue W."/>
            <person name="Luo G."/>
        </authorList>
    </citation>
    <scope>NUCLEOTIDE SEQUENCE [LARGE SCALE GENOMIC DNA]</scope>
    <source>
        <strain evidence="1 2">AM18-6</strain>
    </source>
</reference>
<sequence length="54" mass="6090">MPGLRSTSNRLSEEVESTVHRLLKNGAPLIRKRCIAPLETVHRGSEIKTVFSHH</sequence>
<evidence type="ECO:0000313" key="2">
    <source>
        <dbReference type="Proteomes" id="UP000266644"/>
    </source>
</evidence>